<dbReference type="EMBL" id="LNIX01000009">
    <property type="protein sequence ID" value="OXA50196.1"/>
    <property type="molecule type" value="Genomic_DNA"/>
</dbReference>
<dbReference type="OrthoDB" id="6051279at2759"/>
<keyword evidence="14" id="KW-1185">Reference proteome</keyword>
<accession>A0A226E152</accession>
<evidence type="ECO:0000256" key="7">
    <source>
        <dbReference type="ARBA" id="ARBA00023125"/>
    </source>
</evidence>
<dbReference type="InterPro" id="IPR013087">
    <property type="entry name" value="Znf_C2H2_type"/>
</dbReference>
<dbReference type="GO" id="GO:0000978">
    <property type="term" value="F:RNA polymerase II cis-regulatory region sequence-specific DNA binding"/>
    <property type="evidence" value="ECO:0007669"/>
    <property type="project" value="TreeGrafter"/>
</dbReference>
<evidence type="ECO:0000256" key="8">
    <source>
        <dbReference type="ARBA" id="ARBA00023163"/>
    </source>
</evidence>
<keyword evidence="6" id="KW-0805">Transcription regulation</keyword>
<keyword evidence="9" id="KW-0539">Nucleus</keyword>
<evidence type="ECO:0000256" key="5">
    <source>
        <dbReference type="ARBA" id="ARBA00022833"/>
    </source>
</evidence>
<dbReference type="Pfam" id="PF00096">
    <property type="entry name" value="zf-C2H2"/>
    <property type="match status" value="2"/>
</dbReference>
<comment type="subcellular location">
    <subcellularLocation>
        <location evidence="1">Nucleus</location>
    </subcellularLocation>
</comment>
<evidence type="ECO:0000313" key="14">
    <source>
        <dbReference type="Proteomes" id="UP000198287"/>
    </source>
</evidence>
<dbReference type="InterPro" id="IPR050589">
    <property type="entry name" value="Ikaros_C2H2-ZF"/>
</dbReference>
<dbReference type="Proteomes" id="UP000198287">
    <property type="component" value="Unassembled WGS sequence"/>
</dbReference>
<dbReference type="PROSITE" id="PS50157">
    <property type="entry name" value="ZINC_FINGER_C2H2_2"/>
    <property type="match status" value="4"/>
</dbReference>
<feature type="compositionally biased region" description="Pro residues" evidence="11">
    <location>
        <begin position="137"/>
        <end position="149"/>
    </location>
</feature>
<keyword evidence="5" id="KW-0862">Zinc</keyword>
<evidence type="ECO:0000313" key="13">
    <source>
        <dbReference type="EMBL" id="OXA50196.1"/>
    </source>
</evidence>
<dbReference type="InterPro" id="IPR036236">
    <property type="entry name" value="Znf_C2H2_sf"/>
</dbReference>
<feature type="domain" description="C2H2-type" evidence="12">
    <location>
        <begin position="285"/>
        <end position="313"/>
    </location>
</feature>
<organism evidence="13 14">
    <name type="scientific">Folsomia candida</name>
    <name type="common">Springtail</name>
    <dbReference type="NCBI Taxonomy" id="158441"/>
    <lineage>
        <taxon>Eukaryota</taxon>
        <taxon>Metazoa</taxon>
        <taxon>Ecdysozoa</taxon>
        <taxon>Arthropoda</taxon>
        <taxon>Hexapoda</taxon>
        <taxon>Collembola</taxon>
        <taxon>Entomobryomorpha</taxon>
        <taxon>Isotomoidea</taxon>
        <taxon>Isotomidae</taxon>
        <taxon>Proisotominae</taxon>
        <taxon>Folsomia</taxon>
    </lineage>
</organism>
<comment type="caution">
    <text evidence="13">The sequence shown here is derived from an EMBL/GenBank/DDBJ whole genome shotgun (WGS) entry which is preliminary data.</text>
</comment>
<dbReference type="PANTHER" id="PTHR24404:SF114">
    <property type="entry name" value="KLUMPFUSS, ISOFORM B-RELATED"/>
    <property type="match status" value="1"/>
</dbReference>
<feature type="domain" description="C2H2-type" evidence="12">
    <location>
        <begin position="256"/>
        <end position="283"/>
    </location>
</feature>
<name>A0A226E152_FOLCA</name>
<evidence type="ECO:0000259" key="12">
    <source>
        <dbReference type="PROSITE" id="PS50157"/>
    </source>
</evidence>
<sequence length="367" mass="41389">MPEIIMLDFVLDEERSTISGPPQATSTTLTPQPLPGTQPATTMSGIMLDFVPVEERSAVPPATPRPSPRTLSVTPPATTMSEIMLDFVLDEERSTLPEPPATPRPSTPPPLSVNPPATAWPEIILDEDEEGSTIPATPRPLSPPPPLPGTPQRSTSNKFATQRKLRSAGRRIRKSNASTSGRKVSSKKTKSHRCHICRKTLSRTGLIYHGFTHLTEEEKTLVRQNWKHVCFFCQERFPSKFAYHTHLVTHTKEKPFRCDQCGKQYGRNGALTVHKRSHSANPRPFKCEECDKAVTTKRALKIHKKIVHQKLKDVDCPRCPQKFCTKANMKTHLNRCHLKIRHPCPHCNKSFPQKWRLGTHVKEFHPS</sequence>
<keyword evidence="8" id="KW-0804">Transcription</keyword>
<dbReference type="PROSITE" id="PS00028">
    <property type="entry name" value="ZINC_FINGER_C2H2_1"/>
    <property type="match status" value="5"/>
</dbReference>
<dbReference type="AlphaFoldDB" id="A0A226E152"/>
<evidence type="ECO:0000256" key="10">
    <source>
        <dbReference type="PROSITE-ProRule" id="PRU00042"/>
    </source>
</evidence>
<feature type="domain" description="C2H2-type" evidence="12">
    <location>
        <begin position="228"/>
        <end position="255"/>
    </location>
</feature>
<evidence type="ECO:0000256" key="4">
    <source>
        <dbReference type="ARBA" id="ARBA00022771"/>
    </source>
</evidence>
<evidence type="ECO:0000256" key="1">
    <source>
        <dbReference type="ARBA" id="ARBA00004123"/>
    </source>
</evidence>
<feature type="compositionally biased region" description="Pro residues" evidence="11">
    <location>
        <begin position="97"/>
        <end position="113"/>
    </location>
</feature>
<dbReference type="SUPFAM" id="SSF57667">
    <property type="entry name" value="beta-beta-alpha zinc fingers"/>
    <property type="match status" value="2"/>
</dbReference>
<dbReference type="GO" id="GO:0005634">
    <property type="term" value="C:nucleus"/>
    <property type="evidence" value="ECO:0007669"/>
    <property type="project" value="UniProtKB-SubCell"/>
</dbReference>
<evidence type="ECO:0000256" key="11">
    <source>
        <dbReference type="SAM" id="MobiDB-lite"/>
    </source>
</evidence>
<dbReference type="SMART" id="SM00355">
    <property type="entry name" value="ZnF_C2H2"/>
    <property type="match status" value="6"/>
</dbReference>
<dbReference type="FunFam" id="3.30.160.60:FF:000322">
    <property type="entry name" value="GDNF-inducible zinc finger protein 1"/>
    <property type="match status" value="1"/>
</dbReference>
<protein>
    <submittedName>
        <fullName evidence="13">Zinc finger protein 84</fullName>
    </submittedName>
</protein>
<feature type="region of interest" description="Disordered" evidence="11">
    <location>
        <begin position="57"/>
        <end position="76"/>
    </location>
</feature>
<dbReference type="PANTHER" id="PTHR24404">
    <property type="entry name" value="ZINC FINGER PROTEIN"/>
    <property type="match status" value="1"/>
</dbReference>
<dbReference type="OMA" id="HRCHICR"/>
<keyword evidence="7" id="KW-0238">DNA-binding</keyword>
<dbReference type="FunFam" id="3.30.160.60:FF:000446">
    <property type="entry name" value="Zinc finger protein"/>
    <property type="match status" value="1"/>
</dbReference>
<feature type="compositionally biased region" description="Basic residues" evidence="11">
    <location>
        <begin position="161"/>
        <end position="174"/>
    </location>
</feature>
<dbReference type="GO" id="GO:0008270">
    <property type="term" value="F:zinc ion binding"/>
    <property type="evidence" value="ECO:0007669"/>
    <property type="project" value="UniProtKB-KW"/>
</dbReference>
<evidence type="ECO:0000256" key="6">
    <source>
        <dbReference type="ARBA" id="ARBA00023015"/>
    </source>
</evidence>
<dbReference type="Gene3D" id="3.30.160.60">
    <property type="entry name" value="Classic Zinc Finger"/>
    <property type="match status" value="4"/>
</dbReference>
<dbReference type="STRING" id="158441.A0A226E152"/>
<feature type="domain" description="C2H2-type" evidence="12">
    <location>
        <begin position="342"/>
        <end position="367"/>
    </location>
</feature>
<evidence type="ECO:0000256" key="3">
    <source>
        <dbReference type="ARBA" id="ARBA00022737"/>
    </source>
</evidence>
<feature type="region of interest" description="Disordered" evidence="11">
    <location>
        <begin position="131"/>
        <end position="189"/>
    </location>
</feature>
<evidence type="ECO:0000256" key="2">
    <source>
        <dbReference type="ARBA" id="ARBA00022723"/>
    </source>
</evidence>
<keyword evidence="4 10" id="KW-0863">Zinc-finger</keyword>
<keyword evidence="2" id="KW-0479">Metal-binding</keyword>
<evidence type="ECO:0000256" key="9">
    <source>
        <dbReference type="ARBA" id="ARBA00023242"/>
    </source>
</evidence>
<keyword evidence="3" id="KW-0677">Repeat</keyword>
<feature type="region of interest" description="Disordered" evidence="11">
    <location>
        <begin position="94"/>
        <end position="117"/>
    </location>
</feature>
<reference evidence="13 14" key="1">
    <citation type="submission" date="2015-12" db="EMBL/GenBank/DDBJ databases">
        <title>The genome of Folsomia candida.</title>
        <authorList>
            <person name="Faddeeva A."/>
            <person name="Derks M.F."/>
            <person name="Anvar Y."/>
            <person name="Smit S."/>
            <person name="Van Straalen N."/>
            <person name="Roelofs D."/>
        </authorList>
    </citation>
    <scope>NUCLEOTIDE SEQUENCE [LARGE SCALE GENOMIC DNA]</scope>
    <source>
        <strain evidence="13 14">VU population</strain>
        <tissue evidence="13">Whole body</tissue>
    </source>
</reference>
<dbReference type="GO" id="GO:0006357">
    <property type="term" value="P:regulation of transcription by RNA polymerase II"/>
    <property type="evidence" value="ECO:0007669"/>
    <property type="project" value="TreeGrafter"/>
</dbReference>
<dbReference type="GO" id="GO:0003700">
    <property type="term" value="F:DNA-binding transcription factor activity"/>
    <property type="evidence" value="ECO:0007669"/>
    <property type="project" value="TreeGrafter"/>
</dbReference>
<feature type="compositionally biased region" description="Low complexity" evidence="11">
    <location>
        <begin position="21"/>
        <end position="41"/>
    </location>
</feature>
<feature type="region of interest" description="Disordered" evidence="11">
    <location>
        <begin position="16"/>
        <end position="41"/>
    </location>
</feature>
<proteinExistence type="predicted"/>
<gene>
    <name evidence="13" type="ORF">Fcan01_15248</name>
</gene>